<dbReference type="InterPro" id="IPR001296">
    <property type="entry name" value="Glyco_trans_1"/>
</dbReference>
<evidence type="ECO:0000259" key="1">
    <source>
        <dbReference type="Pfam" id="PF00534"/>
    </source>
</evidence>
<dbReference type="PANTHER" id="PTHR45947">
    <property type="entry name" value="SULFOQUINOVOSYL TRANSFERASE SQD2"/>
    <property type="match status" value="1"/>
</dbReference>
<dbReference type="Pfam" id="PF00534">
    <property type="entry name" value="Glycos_transf_1"/>
    <property type="match status" value="1"/>
</dbReference>
<dbReference type="InterPro" id="IPR028098">
    <property type="entry name" value="Glyco_trans_4-like_N"/>
</dbReference>
<dbReference type="SUPFAM" id="SSF53756">
    <property type="entry name" value="UDP-Glycosyltransferase/glycogen phosphorylase"/>
    <property type="match status" value="1"/>
</dbReference>
<dbReference type="Pfam" id="PF13439">
    <property type="entry name" value="Glyco_transf_4"/>
    <property type="match status" value="1"/>
</dbReference>
<feature type="domain" description="Glycosyltransferase subfamily 4-like N-terminal" evidence="2">
    <location>
        <begin position="16"/>
        <end position="177"/>
    </location>
</feature>
<comment type="caution">
    <text evidence="3">The sequence shown here is derived from an EMBL/GenBank/DDBJ whole genome shotgun (WGS) entry which is preliminary data.</text>
</comment>
<protein>
    <recommendedName>
        <fullName evidence="5">Glycosyltransferase family 4 protein</fullName>
    </recommendedName>
</protein>
<dbReference type="GO" id="GO:0016757">
    <property type="term" value="F:glycosyltransferase activity"/>
    <property type="evidence" value="ECO:0007669"/>
    <property type="project" value="InterPro"/>
</dbReference>
<reference evidence="3 4" key="1">
    <citation type="submission" date="2014-01" db="EMBL/GenBank/DDBJ databases">
        <title>The Genome Sequence of Klebsiella oxytoca MGH 27.</title>
        <authorList>
            <consortium name="The Broad Institute Genomics Platform"/>
            <consortium name="The Broad Institute Genome Sequencing Center for Infectious Disease"/>
            <person name="Murphy C."/>
            <person name="Cosimi L."/>
            <person name="Cerqueira G."/>
            <person name="Feldgarden M."/>
            <person name="Earl A."/>
            <person name="Hung D."/>
            <person name="Onderdonk A.B."/>
            <person name="Ferraro M.J."/>
            <person name="Hooper D."/>
            <person name="Dekker J."/>
            <person name="O'Brien T."/>
            <person name="Huang S."/>
            <person name="Quan V."/>
            <person name="Ernst C."/>
            <person name="Delaney M."/>
            <person name="DuBois A."/>
            <person name="Kim D.S."/>
            <person name="Young S.K."/>
            <person name="Zeng Q."/>
            <person name="Gargeya S."/>
            <person name="Fitzgerald M."/>
            <person name="Abouelleil A."/>
            <person name="Alvarado L."/>
            <person name="Berlin A.M."/>
            <person name="Chapman S.B."/>
            <person name="Gainer-Dewar J."/>
            <person name="Goldberg J."/>
            <person name="Gnerre S."/>
            <person name="Griggs A."/>
            <person name="Gujja S."/>
            <person name="Hansen M."/>
            <person name="Howarth C."/>
            <person name="Imamovic A."/>
            <person name="Ireland A."/>
            <person name="Larimer J."/>
            <person name="McCowan C."/>
            <person name="Murphy C."/>
            <person name="Pearson M."/>
            <person name="Poon T.W."/>
            <person name="Priest M."/>
            <person name="Roberts A."/>
            <person name="Saif S."/>
            <person name="Shea T."/>
            <person name="Sykes S."/>
            <person name="Wortman J."/>
            <person name="Nusbaum C."/>
            <person name="Birren B."/>
        </authorList>
    </citation>
    <scope>NUCLEOTIDE SEQUENCE [LARGE SCALE GENOMIC DNA]</scope>
    <source>
        <strain evidence="3 4">MGH 27</strain>
    </source>
</reference>
<dbReference type="EMBL" id="JCNZ01000008">
    <property type="protein sequence ID" value="EWF89906.1"/>
    <property type="molecule type" value="Genomic_DNA"/>
</dbReference>
<dbReference type="RefSeq" id="WP_004852467.1">
    <property type="nucleotide sequence ID" value="NZ_CABGLF010000029.1"/>
</dbReference>
<feature type="domain" description="Glycosyl transferase family 1" evidence="1">
    <location>
        <begin position="192"/>
        <end position="357"/>
    </location>
</feature>
<evidence type="ECO:0000313" key="4">
    <source>
        <dbReference type="Proteomes" id="UP000020202"/>
    </source>
</evidence>
<organism evidence="3 4">
    <name type="scientific">Klebsiella michiganensis</name>
    <dbReference type="NCBI Taxonomy" id="1134687"/>
    <lineage>
        <taxon>Bacteria</taxon>
        <taxon>Pseudomonadati</taxon>
        <taxon>Pseudomonadota</taxon>
        <taxon>Gammaproteobacteria</taxon>
        <taxon>Enterobacterales</taxon>
        <taxon>Enterobacteriaceae</taxon>
        <taxon>Klebsiella/Raoultella group</taxon>
        <taxon>Klebsiella</taxon>
    </lineage>
</organism>
<dbReference type="AlphaFoldDB" id="A0A7H5AA46"/>
<dbReference type="Gene3D" id="3.40.50.2000">
    <property type="entry name" value="Glycogen Phosphorylase B"/>
    <property type="match status" value="2"/>
</dbReference>
<dbReference type="Proteomes" id="UP000020202">
    <property type="component" value="Unassembled WGS sequence"/>
</dbReference>
<dbReference type="InterPro" id="IPR050194">
    <property type="entry name" value="Glycosyltransferase_grp1"/>
</dbReference>
<name>A0A7H5AA46_9ENTR</name>
<dbReference type="CDD" id="cd03801">
    <property type="entry name" value="GT4_PimA-like"/>
    <property type="match status" value="1"/>
</dbReference>
<evidence type="ECO:0008006" key="5">
    <source>
        <dbReference type="Google" id="ProtNLM"/>
    </source>
</evidence>
<dbReference type="PANTHER" id="PTHR45947:SF3">
    <property type="entry name" value="SULFOQUINOVOSYL TRANSFERASE SQD2"/>
    <property type="match status" value="1"/>
</dbReference>
<proteinExistence type="predicted"/>
<accession>A0A7H5AA46</accession>
<sequence>MEKVIIFTNEFYPFKGGIGRYCEELIIETIKNFQVTLVAPKYDGSFLNNDLAERISINFVKGGQFKYWHLPKLIKKVLSIDFTPYDHVLIADWPFWVAIEFVNKYLPWKAKIRYSLMLHGSEILNLKNGRASIFPKFIDLFGGTRNIYTNSKYTKNILHENHNVPATIPVEVTYLGVSQTENPSNEDYIANVRNEKFQLLSVGRLDDRKGFDNVIKAIGLLDEAVKSKIYFTIVGNGSREYKEFLNDLAKKNLVNLNVLSGLNDHELNKCYNKTNLFILAARNNNKKIEGFGLVFLEAAKFGVPSIATDVGAIKEVVKNNETGFVVKEDIHELKKAIYNCYIDRDILIEFSKNCVSNVKEFKWSTLATKTFSKTYGLKK</sequence>
<evidence type="ECO:0000313" key="3">
    <source>
        <dbReference type="EMBL" id="EWF89906.1"/>
    </source>
</evidence>
<gene>
    <name evidence="3" type="ORF">L373_02409</name>
</gene>
<evidence type="ECO:0000259" key="2">
    <source>
        <dbReference type="Pfam" id="PF13439"/>
    </source>
</evidence>